<reference evidence="2 3" key="1">
    <citation type="submission" date="2016-11" db="EMBL/GenBank/DDBJ databases">
        <title>Paenibacillus species isolates.</title>
        <authorList>
            <person name="Beno S.M."/>
        </authorList>
    </citation>
    <scope>NUCLEOTIDE SEQUENCE [LARGE SCALE GENOMIC DNA]</scope>
    <source>
        <strain evidence="2 3">FSL R5-0378</strain>
    </source>
</reference>
<dbReference type="PANTHER" id="PTHR33408">
    <property type="entry name" value="TRANSPOSASE"/>
    <property type="match status" value="1"/>
</dbReference>
<sequence>MLRSNREKQQAYELVSIEELVPQDHLLRKVDKYINFSFIAEKVRPLYCEDNGRPAIDPVVLFKMIFLGYFYGIRSERQLERDIQTNLAYRWFLGLGLTDRVPDHSTISWNRRMRFKDTTIFQDIFDEIVLQAIQHRMVGGRVLISDSTHVKASANKHRYTKEQVLQNTRDYIDELNAAVEADRKAHGKKL</sequence>
<dbReference type="EMBL" id="MRTP01000032">
    <property type="protein sequence ID" value="OMF42961.1"/>
    <property type="molecule type" value="Genomic_DNA"/>
</dbReference>
<comment type="caution">
    <text evidence="2">The sequence shown here is derived from an EMBL/GenBank/DDBJ whole genome shotgun (WGS) entry which is preliminary data.</text>
</comment>
<organism evidence="2 3">
    <name type="scientific">Paenibacillus rhizosphaerae</name>
    <dbReference type="NCBI Taxonomy" id="297318"/>
    <lineage>
        <taxon>Bacteria</taxon>
        <taxon>Bacillati</taxon>
        <taxon>Bacillota</taxon>
        <taxon>Bacilli</taxon>
        <taxon>Bacillales</taxon>
        <taxon>Paenibacillaceae</taxon>
        <taxon>Paenibacillus</taxon>
    </lineage>
</organism>
<evidence type="ECO:0000313" key="2">
    <source>
        <dbReference type="EMBL" id="OMF42961.1"/>
    </source>
</evidence>
<protein>
    <recommendedName>
        <fullName evidence="1">Transposase InsH N-terminal domain-containing protein</fullName>
    </recommendedName>
</protein>
<evidence type="ECO:0000259" key="1">
    <source>
        <dbReference type="Pfam" id="PF05598"/>
    </source>
</evidence>
<gene>
    <name evidence="2" type="ORF">BK138_35505</name>
</gene>
<feature type="domain" description="Transposase InsH N-terminal" evidence="1">
    <location>
        <begin position="16"/>
        <end position="112"/>
    </location>
</feature>
<proteinExistence type="predicted"/>
<dbReference type="AlphaFoldDB" id="A0A1R1DTU5"/>
<accession>A0A1R1DTU5</accession>
<name>A0A1R1DTU5_9BACL</name>
<dbReference type="Proteomes" id="UP000187172">
    <property type="component" value="Unassembled WGS sequence"/>
</dbReference>
<keyword evidence="3" id="KW-1185">Reference proteome</keyword>
<evidence type="ECO:0000313" key="3">
    <source>
        <dbReference type="Proteomes" id="UP000187172"/>
    </source>
</evidence>
<dbReference type="Pfam" id="PF05598">
    <property type="entry name" value="DUF772"/>
    <property type="match status" value="1"/>
</dbReference>
<dbReference type="InterPro" id="IPR008490">
    <property type="entry name" value="Transposase_InsH_N"/>
</dbReference>